<reference evidence="8 9" key="1">
    <citation type="submission" date="2019-11" db="EMBL/GenBank/DDBJ databases">
        <title>Genome analysis of Rhizobacterium cereale a novel genus and species isolated from maize roots in North Spain.</title>
        <authorList>
            <person name="Menendez E."/>
            <person name="Flores-Felix J.D."/>
            <person name="Ramirez-Bahena M.-H."/>
            <person name="Igual J.M."/>
            <person name="Garcia-Fraile P."/>
            <person name="Peix A."/>
            <person name="Velazquez E."/>
        </authorList>
    </citation>
    <scope>NUCLEOTIDE SEQUENCE [LARGE SCALE GENOMIC DNA]</scope>
    <source>
        <strain evidence="8 9">RZME27</strain>
    </source>
</reference>
<dbReference type="PANTHER" id="PTHR42794">
    <property type="entry name" value="HEMIN IMPORT ATP-BINDING PROTEIN HMUV"/>
    <property type="match status" value="1"/>
</dbReference>
<evidence type="ECO:0000256" key="1">
    <source>
        <dbReference type="ARBA" id="ARBA00005417"/>
    </source>
</evidence>
<sequence length="271" mass="28862">MQQALMKAGKEQGETILTLEDVTFGYGDRAVLDAVSLVFRPGEFVAVVGPNGCGKSTLLKAMAGLIAPGRGSVMLAGQRVLAFPRKKLAQRMAMLAQSNEAPAGMVVADLVGMSRFVHEGWLSRGTPDDQAHIDAAMRTMAVADLADRRVGELSGGQLQRCRMAMALAQDADILLLDEPTNHLDLKHQYALLEMAREQAARGRAVIAVLHDLTHASLYADRVILMDGGRVVADGSAADVLTCTNIADVYGITTVARTFGRAIVHLPESAGE</sequence>
<evidence type="ECO:0000259" key="7">
    <source>
        <dbReference type="PROSITE" id="PS50893"/>
    </source>
</evidence>
<dbReference type="Proteomes" id="UP000435138">
    <property type="component" value="Unassembled WGS sequence"/>
</dbReference>
<dbReference type="SUPFAM" id="SSF52540">
    <property type="entry name" value="P-loop containing nucleoside triphosphate hydrolases"/>
    <property type="match status" value="1"/>
</dbReference>
<dbReference type="Gene3D" id="3.40.50.300">
    <property type="entry name" value="P-loop containing nucleotide triphosphate hydrolases"/>
    <property type="match status" value="1"/>
</dbReference>
<evidence type="ECO:0000313" key="8">
    <source>
        <dbReference type="EMBL" id="MQY45059.1"/>
    </source>
</evidence>
<evidence type="ECO:0000256" key="4">
    <source>
        <dbReference type="ARBA" id="ARBA00022840"/>
    </source>
</evidence>
<evidence type="ECO:0000256" key="6">
    <source>
        <dbReference type="ARBA" id="ARBA00037066"/>
    </source>
</evidence>
<proteinExistence type="inferred from homology"/>
<dbReference type="PANTHER" id="PTHR42794:SF1">
    <property type="entry name" value="HEMIN IMPORT ATP-BINDING PROTEIN HMUV"/>
    <property type="match status" value="1"/>
</dbReference>
<dbReference type="SMART" id="SM00382">
    <property type="entry name" value="AAA"/>
    <property type="match status" value="1"/>
</dbReference>
<keyword evidence="5" id="KW-1278">Translocase</keyword>
<dbReference type="InterPro" id="IPR003439">
    <property type="entry name" value="ABC_transporter-like_ATP-bd"/>
</dbReference>
<organism evidence="8 9">
    <name type="scientific">Endobacterium cereale</name>
    <dbReference type="NCBI Taxonomy" id="2663029"/>
    <lineage>
        <taxon>Bacteria</taxon>
        <taxon>Pseudomonadati</taxon>
        <taxon>Pseudomonadota</taxon>
        <taxon>Alphaproteobacteria</taxon>
        <taxon>Hyphomicrobiales</taxon>
        <taxon>Rhizobiaceae</taxon>
        <taxon>Endobacterium</taxon>
    </lineage>
</organism>
<dbReference type="EMBL" id="WIXI01000022">
    <property type="protein sequence ID" value="MQY45059.1"/>
    <property type="molecule type" value="Genomic_DNA"/>
</dbReference>
<dbReference type="InterPro" id="IPR003593">
    <property type="entry name" value="AAA+_ATPase"/>
</dbReference>
<dbReference type="GO" id="GO:0005524">
    <property type="term" value="F:ATP binding"/>
    <property type="evidence" value="ECO:0007669"/>
    <property type="project" value="UniProtKB-KW"/>
</dbReference>
<dbReference type="FunFam" id="3.40.50.300:FF:000134">
    <property type="entry name" value="Iron-enterobactin ABC transporter ATP-binding protein"/>
    <property type="match status" value="1"/>
</dbReference>
<gene>
    <name evidence="8" type="ORF">GAO09_03115</name>
</gene>
<evidence type="ECO:0000256" key="2">
    <source>
        <dbReference type="ARBA" id="ARBA00022448"/>
    </source>
</evidence>
<dbReference type="AlphaFoldDB" id="A0A6A8A2X3"/>
<dbReference type="PROSITE" id="PS50893">
    <property type="entry name" value="ABC_TRANSPORTER_2"/>
    <property type="match status" value="1"/>
</dbReference>
<keyword evidence="9" id="KW-1185">Reference proteome</keyword>
<comment type="similarity">
    <text evidence="1">Belongs to the ABC transporter superfamily.</text>
</comment>
<accession>A0A6A8A2X3</accession>
<evidence type="ECO:0000256" key="5">
    <source>
        <dbReference type="ARBA" id="ARBA00022967"/>
    </source>
</evidence>
<protein>
    <submittedName>
        <fullName evidence="8">ATP-binding cassette domain-containing protein</fullName>
    </submittedName>
</protein>
<evidence type="ECO:0000256" key="3">
    <source>
        <dbReference type="ARBA" id="ARBA00022741"/>
    </source>
</evidence>
<dbReference type="CDD" id="cd03214">
    <property type="entry name" value="ABC_Iron-Siderophores_B12_Hemin"/>
    <property type="match status" value="1"/>
</dbReference>
<evidence type="ECO:0000313" key="9">
    <source>
        <dbReference type="Proteomes" id="UP000435138"/>
    </source>
</evidence>
<comment type="function">
    <text evidence="6">Part of the ABC transporter complex HmuTUV involved in hemin import. Responsible for energy coupling to the transport system.</text>
</comment>
<keyword evidence="3" id="KW-0547">Nucleotide-binding</keyword>
<name>A0A6A8A2X3_9HYPH</name>
<dbReference type="Pfam" id="PF00005">
    <property type="entry name" value="ABC_tran"/>
    <property type="match status" value="1"/>
</dbReference>
<dbReference type="GO" id="GO:0016887">
    <property type="term" value="F:ATP hydrolysis activity"/>
    <property type="evidence" value="ECO:0007669"/>
    <property type="project" value="InterPro"/>
</dbReference>
<dbReference type="InterPro" id="IPR027417">
    <property type="entry name" value="P-loop_NTPase"/>
</dbReference>
<keyword evidence="2" id="KW-0813">Transport</keyword>
<comment type="caution">
    <text evidence="8">The sequence shown here is derived from an EMBL/GenBank/DDBJ whole genome shotgun (WGS) entry which is preliminary data.</text>
</comment>
<keyword evidence="4 8" id="KW-0067">ATP-binding</keyword>
<feature type="domain" description="ABC transporter" evidence="7">
    <location>
        <begin position="17"/>
        <end position="252"/>
    </location>
</feature>